<dbReference type="EMBL" id="NNAY01000391">
    <property type="protein sequence ID" value="OXU28704.1"/>
    <property type="molecule type" value="Genomic_DNA"/>
</dbReference>
<dbReference type="AlphaFoldDB" id="A0A232FD24"/>
<feature type="domain" description="Thioester reductase (TE)" evidence="1">
    <location>
        <begin position="6"/>
        <end position="49"/>
    </location>
</feature>
<protein>
    <recommendedName>
        <fullName evidence="1">Thioester reductase (TE) domain-containing protein</fullName>
    </recommendedName>
</protein>
<evidence type="ECO:0000313" key="2">
    <source>
        <dbReference type="EMBL" id="OXU28704.1"/>
    </source>
</evidence>
<name>A0A232FD24_9HYME</name>
<sequence>MVKSLLVGTKTVLDMAKTLRNLVAFVHLSTAFCHVDQEELCEHVYESPYNPHDVIKLVNWLDEKSLKLITSKGAVVPGWQQNNAGIRLIVHYTTRGET</sequence>
<dbReference type="Proteomes" id="UP000215335">
    <property type="component" value="Unassembled WGS sequence"/>
</dbReference>
<dbReference type="Pfam" id="PF07993">
    <property type="entry name" value="NAD_binding_4"/>
    <property type="match status" value="1"/>
</dbReference>
<dbReference type="InterPro" id="IPR013120">
    <property type="entry name" value="FAR_NAD-bd"/>
</dbReference>
<dbReference type="STRING" id="543379.A0A232FD24"/>
<reference evidence="2 3" key="1">
    <citation type="journal article" date="2017" name="Curr. Biol.">
        <title>The Evolution of Venom by Co-option of Single-Copy Genes.</title>
        <authorList>
            <person name="Martinson E.O."/>
            <person name="Mrinalini"/>
            <person name="Kelkar Y.D."/>
            <person name="Chang C.H."/>
            <person name="Werren J.H."/>
        </authorList>
    </citation>
    <scope>NUCLEOTIDE SEQUENCE [LARGE SCALE GENOMIC DNA]</scope>
    <source>
        <strain evidence="2 3">Alberta</strain>
        <tissue evidence="2">Whole body</tissue>
    </source>
</reference>
<evidence type="ECO:0000259" key="1">
    <source>
        <dbReference type="Pfam" id="PF07993"/>
    </source>
</evidence>
<proteinExistence type="predicted"/>
<keyword evidence="3" id="KW-1185">Reference proteome</keyword>
<gene>
    <name evidence="2" type="ORF">TSAR_010944</name>
</gene>
<organism evidence="2 3">
    <name type="scientific">Trichomalopsis sarcophagae</name>
    <dbReference type="NCBI Taxonomy" id="543379"/>
    <lineage>
        <taxon>Eukaryota</taxon>
        <taxon>Metazoa</taxon>
        <taxon>Ecdysozoa</taxon>
        <taxon>Arthropoda</taxon>
        <taxon>Hexapoda</taxon>
        <taxon>Insecta</taxon>
        <taxon>Pterygota</taxon>
        <taxon>Neoptera</taxon>
        <taxon>Endopterygota</taxon>
        <taxon>Hymenoptera</taxon>
        <taxon>Apocrita</taxon>
        <taxon>Proctotrupomorpha</taxon>
        <taxon>Chalcidoidea</taxon>
        <taxon>Pteromalidae</taxon>
        <taxon>Pteromalinae</taxon>
        <taxon>Trichomalopsis</taxon>
    </lineage>
</organism>
<comment type="caution">
    <text evidence="2">The sequence shown here is derived from an EMBL/GenBank/DDBJ whole genome shotgun (WGS) entry which is preliminary data.</text>
</comment>
<evidence type="ECO:0000313" key="3">
    <source>
        <dbReference type="Proteomes" id="UP000215335"/>
    </source>
</evidence>
<accession>A0A232FD24</accession>